<reference evidence="1 2" key="1">
    <citation type="submission" date="2014-12" db="EMBL/GenBank/DDBJ databases">
        <title>Genome assembly of Enhygromyxa salina DSM 15201.</title>
        <authorList>
            <person name="Sharma G."/>
            <person name="Subramanian S."/>
        </authorList>
    </citation>
    <scope>NUCLEOTIDE SEQUENCE [LARGE SCALE GENOMIC DNA]</scope>
    <source>
        <strain evidence="1 2">DSM 15201</strain>
    </source>
</reference>
<accession>A0A0C2D8P4</accession>
<dbReference type="NCBIfam" id="NF047642">
    <property type="entry name" value="LB_289_fam"/>
    <property type="match status" value="1"/>
</dbReference>
<dbReference type="EMBL" id="JMCC02000016">
    <property type="protein sequence ID" value="KIG17995.1"/>
    <property type="molecule type" value="Genomic_DNA"/>
</dbReference>
<dbReference type="RefSeq" id="WP_052547611.1">
    <property type="nucleotide sequence ID" value="NZ_JMCC02000016.1"/>
</dbReference>
<proteinExistence type="predicted"/>
<gene>
    <name evidence="1" type="ORF">DB30_02210</name>
</gene>
<dbReference type="AlphaFoldDB" id="A0A0C2D8P4"/>
<sequence>MKRTDQERIAREIGRTQKKEAIRERRINDKTDGSVGGYAKALEDVFMWDDETIYNVGDDCVLEVLMDMKEALTDKDCEAALKRAIKRTKVKDRDTAFEEAMVVLSDA</sequence>
<comment type="caution">
    <text evidence="1">The sequence shown here is derived from an EMBL/GenBank/DDBJ whole genome shotgun (WGS) entry which is preliminary data.</text>
</comment>
<protein>
    <submittedName>
        <fullName evidence="1">Uncharacterized protein</fullName>
    </submittedName>
</protein>
<organism evidence="1 2">
    <name type="scientific">Enhygromyxa salina</name>
    <dbReference type="NCBI Taxonomy" id="215803"/>
    <lineage>
        <taxon>Bacteria</taxon>
        <taxon>Pseudomonadati</taxon>
        <taxon>Myxococcota</taxon>
        <taxon>Polyangia</taxon>
        <taxon>Nannocystales</taxon>
        <taxon>Nannocystaceae</taxon>
        <taxon>Enhygromyxa</taxon>
    </lineage>
</organism>
<dbReference type="Proteomes" id="UP000031599">
    <property type="component" value="Unassembled WGS sequence"/>
</dbReference>
<evidence type="ECO:0000313" key="1">
    <source>
        <dbReference type="EMBL" id="KIG17995.1"/>
    </source>
</evidence>
<evidence type="ECO:0000313" key="2">
    <source>
        <dbReference type="Proteomes" id="UP000031599"/>
    </source>
</evidence>
<name>A0A0C2D8P4_9BACT</name>